<feature type="region of interest" description="Disordered" evidence="1">
    <location>
        <begin position="1"/>
        <end position="64"/>
    </location>
</feature>
<dbReference type="CDD" id="cd24054">
    <property type="entry name" value="ASKHA_NBD_AaPPX-GppA_MtPPX2-like"/>
    <property type="match status" value="1"/>
</dbReference>
<feature type="domain" description="Ppx/GppA phosphatase N-terminal" evidence="2">
    <location>
        <begin position="102"/>
        <end position="402"/>
    </location>
</feature>
<sequence length="418" mass="45240">MADPFPPAAKVEVSGRRARRRNARKGKVRPSAADMPEARPAGGRPHATNAAPRENDKAGTFTGPCRDEHNGVSAPRSPLHQRQHRQAYAAIDLGTNNCRLLIARPSGENFTVIDAFSRVVRLGEGLAQTGRLSDEAMDRTLGALRVCADKLMRRNVYLARSVATEACRRADNGGAFIERVRQETGIALDIISAREEARLAVLGCHVLLEEGMGPAMIFDIGGGSTELVLIESTDTVPRILDWQSVPWGVVSLSESCGAEGLTREARLERYRHMHGLVSESFAAFARRTQPARDSAARTGPLRLLGTSGTVTTLASLHLELPQYDRSAVDGLIVPAKAMRAISERLSSMPIEERRQLACIGRERADLVVAGCAILESILDLWPASRLGVADRGIREGILRSLIAAHGQGGERYRAAGRS</sequence>
<dbReference type="EMBL" id="JBEWLY010000027">
    <property type="protein sequence ID" value="MET1757165.1"/>
    <property type="molecule type" value="Genomic_DNA"/>
</dbReference>
<organism evidence="3 4">
    <name type="scientific">Novosphingobium kalidii</name>
    <dbReference type="NCBI Taxonomy" id="3230299"/>
    <lineage>
        <taxon>Bacteria</taxon>
        <taxon>Pseudomonadati</taxon>
        <taxon>Pseudomonadota</taxon>
        <taxon>Alphaproteobacteria</taxon>
        <taxon>Sphingomonadales</taxon>
        <taxon>Sphingomonadaceae</taxon>
        <taxon>Novosphingobium</taxon>
    </lineage>
</organism>
<evidence type="ECO:0000313" key="3">
    <source>
        <dbReference type="EMBL" id="MET1757165.1"/>
    </source>
</evidence>
<dbReference type="RefSeq" id="WP_353985645.1">
    <property type="nucleotide sequence ID" value="NZ_JBEWLY010000027.1"/>
</dbReference>
<dbReference type="Pfam" id="PF02541">
    <property type="entry name" value="Ppx-GppA"/>
    <property type="match status" value="1"/>
</dbReference>
<comment type="caution">
    <text evidence="3">The sequence shown here is derived from an EMBL/GenBank/DDBJ whole genome shotgun (WGS) entry which is preliminary data.</text>
</comment>
<gene>
    <name evidence="3" type="ORF">ABVV53_17115</name>
</gene>
<dbReference type="SUPFAM" id="SSF53067">
    <property type="entry name" value="Actin-like ATPase domain"/>
    <property type="match status" value="2"/>
</dbReference>
<dbReference type="Gene3D" id="3.30.420.40">
    <property type="match status" value="1"/>
</dbReference>
<protein>
    <submittedName>
        <fullName evidence="3">Ppx/GppA phosphatase family protein</fullName>
    </submittedName>
</protein>
<dbReference type="InterPro" id="IPR050273">
    <property type="entry name" value="GppA/Ppx_hydrolase"/>
</dbReference>
<dbReference type="PANTHER" id="PTHR30005">
    <property type="entry name" value="EXOPOLYPHOSPHATASE"/>
    <property type="match status" value="1"/>
</dbReference>
<keyword evidence="4" id="KW-1185">Reference proteome</keyword>
<proteinExistence type="predicted"/>
<dbReference type="Proteomes" id="UP001548713">
    <property type="component" value="Unassembled WGS sequence"/>
</dbReference>
<feature type="compositionally biased region" description="Basic residues" evidence="1">
    <location>
        <begin position="16"/>
        <end position="28"/>
    </location>
</feature>
<dbReference type="PANTHER" id="PTHR30005:SF0">
    <property type="entry name" value="RETROGRADE REGULATION PROTEIN 2"/>
    <property type="match status" value="1"/>
</dbReference>
<dbReference type="InterPro" id="IPR003695">
    <property type="entry name" value="Ppx_GppA_N"/>
</dbReference>
<evidence type="ECO:0000256" key="1">
    <source>
        <dbReference type="SAM" id="MobiDB-lite"/>
    </source>
</evidence>
<dbReference type="Gene3D" id="3.30.420.150">
    <property type="entry name" value="Exopolyphosphatase. Domain 2"/>
    <property type="match status" value="1"/>
</dbReference>
<reference evidence="3 4" key="1">
    <citation type="submission" date="2024-07" db="EMBL/GenBank/DDBJ databases">
        <title>Novosphingobium kalidii RD2P27.</title>
        <authorList>
            <person name="Sun J.-Q."/>
        </authorList>
    </citation>
    <scope>NUCLEOTIDE SEQUENCE [LARGE SCALE GENOMIC DNA]</scope>
    <source>
        <strain evidence="3 4">RD2P27</strain>
    </source>
</reference>
<name>A0ABV2D5N3_9SPHN</name>
<evidence type="ECO:0000259" key="2">
    <source>
        <dbReference type="Pfam" id="PF02541"/>
    </source>
</evidence>
<accession>A0ABV2D5N3</accession>
<dbReference type="InterPro" id="IPR043129">
    <property type="entry name" value="ATPase_NBD"/>
</dbReference>
<evidence type="ECO:0000313" key="4">
    <source>
        <dbReference type="Proteomes" id="UP001548713"/>
    </source>
</evidence>